<sequence>MSDTHTRTGHCNCGAVRFRTRGPLREVVACHCSQCRRQSGLYFAATNVADDMIEIEGEANITWYQGSDVARRGFCAICGSALFWKHQADQHISVLAGSFDQPTGLAITKHIFCADKGDFYEITDGLPQYEKGSAGLLVAED</sequence>
<accession>A0ABT3YHS1</accession>
<dbReference type="PROSITE" id="PS51891">
    <property type="entry name" value="CENP_V_GFA"/>
    <property type="match status" value="1"/>
</dbReference>
<dbReference type="Gene3D" id="3.90.1590.10">
    <property type="entry name" value="glutathione-dependent formaldehyde- activating enzyme (gfa)"/>
    <property type="match status" value="1"/>
</dbReference>
<name>A0ABT3YHS1_9HYPH</name>
<dbReference type="Pfam" id="PF04828">
    <property type="entry name" value="GFA"/>
    <property type="match status" value="1"/>
</dbReference>
<evidence type="ECO:0000256" key="2">
    <source>
        <dbReference type="ARBA" id="ARBA00022723"/>
    </source>
</evidence>
<organism evidence="6 7">
    <name type="scientific">Hoeflea ulvae</name>
    <dbReference type="NCBI Taxonomy" id="2983764"/>
    <lineage>
        <taxon>Bacteria</taxon>
        <taxon>Pseudomonadati</taxon>
        <taxon>Pseudomonadota</taxon>
        <taxon>Alphaproteobacteria</taxon>
        <taxon>Hyphomicrobiales</taxon>
        <taxon>Rhizobiaceae</taxon>
        <taxon>Hoeflea</taxon>
    </lineage>
</organism>
<dbReference type="PANTHER" id="PTHR33337:SF40">
    <property type="entry name" value="CENP-V_GFA DOMAIN-CONTAINING PROTEIN-RELATED"/>
    <property type="match status" value="1"/>
</dbReference>
<keyword evidence="2" id="KW-0479">Metal-binding</keyword>
<evidence type="ECO:0000256" key="3">
    <source>
        <dbReference type="ARBA" id="ARBA00022833"/>
    </source>
</evidence>
<feature type="domain" description="CENP-V/GFA" evidence="5">
    <location>
        <begin position="7"/>
        <end position="130"/>
    </location>
</feature>
<evidence type="ECO:0000313" key="7">
    <source>
        <dbReference type="Proteomes" id="UP001081283"/>
    </source>
</evidence>
<evidence type="ECO:0000256" key="1">
    <source>
        <dbReference type="ARBA" id="ARBA00005495"/>
    </source>
</evidence>
<comment type="caution">
    <text evidence="6">The sequence shown here is derived from an EMBL/GenBank/DDBJ whole genome shotgun (WGS) entry which is preliminary data.</text>
</comment>
<dbReference type="RefSeq" id="WP_267613330.1">
    <property type="nucleotide sequence ID" value="NZ_JAOVZQ010000001.1"/>
</dbReference>
<dbReference type="PANTHER" id="PTHR33337">
    <property type="entry name" value="GFA DOMAIN-CONTAINING PROTEIN"/>
    <property type="match status" value="1"/>
</dbReference>
<evidence type="ECO:0000259" key="5">
    <source>
        <dbReference type="PROSITE" id="PS51891"/>
    </source>
</evidence>
<gene>
    <name evidence="6" type="ORF">OEG82_15710</name>
</gene>
<dbReference type="EMBL" id="JAOVZQ010000001">
    <property type="protein sequence ID" value="MCY0095450.1"/>
    <property type="molecule type" value="Genomic_DNA"/>
</dbReference>
<keyword evidence="7" id="KW-1185">Reference proteome</keyword>
<dbReference type="InterPro" id="IPR006913">
    <property type="entry name" value="CENP-V/GFA"/>
</dbReference>
<reference evidence="6" key="1">
    <citation type="submission" date="2022-10" db="EMBL/GenBank/DDBJ databases">
        <title>Hoeflea sp. J2-29, isolated from marine algae.</title>
        <authorList>
            <person name="Kristyanto S."/>
            <person name="Kim J.M."/>
            <person name="Jeon C.O."/>
        </authorList>
    </citation>
    <scope>NUCLEOTIDE SEQUENCE</scope>
    <source>
        <strain evidence="6">J2-29</strain>
    </source>
</reference>
<keyword evidence="3" id="KW-0862">Zinc</keyword>
<evidence type="ECO:0000256" key="4">
    <source>
        <dbReference type="ARBA" id="ARBA00023239"/>
    </source>
</evidence>
<comment type="similarity">
    <text evidence="1">Belongs to the Gfa family.</text>
</comment>
<dbReference type="Proteomes" id="UP001081283">
    <property type="component" value="Unassembled WGS sequence"/>
</dbReference>
<proteinExistence type="inferred from homology"/>
<dbReference type="SUPFAM" id="SSF51316">
    <property type="entry name" value="Mss4-like"/>
    <property type="match status" value="1"/>
</dbReference>
<keyword evidence="4" id="KW-0456">Lyase</keyword>
<dbReference type="InterPro" id="IPR011057">
    <property type="entry name" value="Mss4-like_sf"/>
</dbReference>
<protein>
    <submittedName>
        <fullName evidence="6">GFA family protein</fullName>
    </submittedName>
</protein>
<evidence type="ECO:0000313" key="6">
    <source>
        <dbReference type="EMBL" id="MCY0095450.1"/>
    </source>
</evidence>